<feature type="compositionally biased region" description="Basic and acidic residues" evidence="1">
    <location>
        <begin position="27"/>
        <end position="38"/>
    </location>
</feature>
<proteinExistence type="predicted"/>
<dbReference type="EMBL" id="KN832580">
    <property type="protein sequence ID" value="KII83210.1"/>
    <property type="molecule type" value="Genomic_DNA"/>
</dbReference>
<gene>
    <name evidence="2" type="ORF">PLICRDRAFT_180612</name>
</gene>
<feature type="region of interest" description="Disordered" evidence="1">
    <location>
        <begin position="21"/>
        <end position="52"/>
    </location>
</feature>
<dbReference type="AlphaFoldDB" id="A0A0C9SVT2"/>
<evidence type="ECO:0000256" key="1">
    <source>
        <dbReference type="SAM" id="MobiDB-lite"/>
    </source>
</evidence>
<reference evidence="2 3" key="1">
    <citation type="submission" date="2014-06" db="EMBL/GenBank/DDBJ databases">
        <title>Evolutionary Origins and Diversification of the Mycorrhizal Mutualists.</title>
        <authorList>
            <consortium name="DOE Joint Genome Institute"/>
            <consortium name="Mycorrhizal Genomics Consortium"/>
            <person name="Kohler A."/>
            <person name="Kuo A."/>
            <person name="Nagy L.G."/>
            <person name="Floudas D."/>
            <person name="Copeland A."/>
            <person name="Barry K.W."/>
            <person name="Cichocki N."/>
            <person name="Veneault-Fourrey C."/>
            <person name="LaButti K."/>
            <person name="Lindquist E.A."/>
            <person name="Lipzen A."/>
            <person name="Lundell T."/>
            <person name="Morin E."/>
            <person name="Murat C."/>
            <person name="Riley R."/>
            <person name="Ohm R."/>
            <person name="Sun H."/>
            <person name="Tunlid A."/>
            <person name="Henrissat B."/>
            <person name="Grigoriev I.V."/>
            <person name="Hibbett D.S."/>
            <person name="Martin F."/>
        </authorList>
    </citation>
    <scope>NUCLEOTIDE SEQUENCE [LARGE SCALE GENOMIC DNA]</scope>
    <source>
        <strain evidence="2 3">FD-325 SS-3</strain>
    </source>
</reference>
<dbReference type="Proteomes" id="UP000053263">
    <property type="component" value="Unassembled WGS sequence"/>
</dbReference>
<dbReference type="HOGENOM" id="CLU_1343768_0_0_1"/>
<organism evidence="2 3">
    <name type="scientific">Plicaturopsis crispa FD-325 SS-3</name>
    <dbReference type="NCBI Taxonomy" id="944288"/>
    <lineage>
        <taxon>Eukaryota</taxon>
        <taxon>Fungi</taxon>
        <taxon>Dikarya</taxon>
        <taxon>Basidiomycota</taxon>
        <taxon>Agaricomycotina</taxon>
        <taxon>Agaricomycetes</taxon>
        <taxon>Agaricomycetidae</taxon>
        <taxon>Amylocorticiales</taxon>
        <taxon>Amylocorticiaceae</taxon>
        <taxon>Plicatura</taxon>
        <taxon>Plicaturopsis crispa</taxon>
    </lineage>
</organism>
<accession>A0A0C9SVT2</accession>
<evidence type="ECO:0000313" key="2">
    <source>
        <dbReference type="EMBL" id="KII83210.1"/>
    </source>
</evidence>
<evidence type="ECO:0000313" key="3">
    <source>
        <dbReference type="Proteomes" id="UP000053263"/>
    </source>
</evidence>
<protein>
    <submittedName>
        <fullName evidence="2">Uncharacterized protein</fullName>
    </submittedName>
</protein>
<feature type="region of interest" description="Disordered" evidence="1">
    <location>
        <begin position="125"/>
        <end position="151"/>
    </location>
</feature>
<sequence length="204" mass="22247">MSTHISQLDIVSLPRSAQLGYPTDLRNYTHDPRNDPRSPTKRPALHDTTPALTGAAPAYRDHHLQDTPISWLILPQSGTISMSHTSAVNNNVYESGFTTSTAPYKTNTQRALRCSIDSRRFSEARTTSWAVRSRRPASGPGSSLSTSTPSTSTASIVASAHAIERALRLESLVVSQGLHANLSLKMATQYRLIQHGDPPLRHLG</sequence>
<keyword evidence="3" id="KW-1185">Reference proteome</keyword>
<name>A0A0C9SVT2_PLICR</name>
<feature type="compositionally biased region" description="Low complexity" evidence="1">
    <location>
        <begin position="136"/>
        <end position="151"/>
    </location>
</feature>